<proteinExistence type="predicted"/>
<organism evidence="1 2">
    <name type="scientific">Dioscorea alata</name>
    <name type="common">Purple yam</name>
    <dbReference type="NCBI Taxonomy" id="55571"/>
    <lineage>
        <taxon>Eukaryota</taxon>
        <taxon>Viridiplantae</taxon>
        <taxon>Streptophyta</taxon>
        <taxon>Embryophyta</taxon>
        <taxon>Tracheophyta</taxon>
        <taxon>Spermatophyta</taxon>
        <taxon>Magnoliopsida</taxon>
        <taxon>Liliopsida</taxon>
        <taxon>Dioscoreales</taxon>
        <taxon>Dioscoreaceae</taxon>
        <taxon>Dioscorea</taxon>
    </lineage>
</organism>
<name>A0ACB7UAD1_DIOAL</name>
<sequence length="900" mass="98439">MNNALYGTIPSEIGRLHSLRLLNLSYNSFHGAIPANLSHCSSLITIQLEYNQLTGSIPSELGSTPKLKSLALDNNKLTGVIPRSLGNLSSLLLISLMYNSLQGSIPEELGNLSQLSFFQVSGNMLSGTIPFRLFNLSSLYLFSVAGNRLHGTLPPSFGNQLQQLQGLFLGINQLTGPIPASLSNATKLEAIDLARNSFSGKIPDGIGRLQDLFMFHVLANQLKASNENDWKFLDSLTNCTLLQSLNLGVNQLGGTLPSSVANLSATLESLRIGFNPMVGTIPPGIKSLINLKTLDMAYCNFRGEIPDGIGNLANLLLLDLTGNKFTGKIPFSIGNLTLLITLLLFDNSFEGPIPASIGNLQQLSLMVLYKNKLNGSIHKEMFNLPYISQQLDLSQNLLEGPLPPEIGNLKNLMYFSVSENKLSGELPATLGQCAVMENLYLGNNILSGLVPPSLSTLKGLEKLDLSHNNLSGPIPESLQNLDFLFFLNLSYNNFHGEVPVNGVFANSTAISLSGNEGLCGGILQLHLPACPPETNQERKGQYVWLKIIIPIAIAVIFLSIFSLAYWKRKLRKKSLVISPLEEERYPRVTYAELDKATGGFSSDKLIGSGRYGTVYKGSLDNGRTMVAVKVFKLQNRGASKSFLAECKALRTIRHRNLIKIITSCSSVDRQGRDFKALVFEYMPNGSLDQWLHPEDHSHHQQVNHLNLIQRLNIAIDIADALDYLHHSCQPPMVHCDLKPSNVLLTCEMDAIVGDFGISKFLCEAVSEPLQDSSFSIAIKGTVGYVAPDYGAGGQVSSSGDVYSYGILLLEMFTGKRPTDDMFNDGMSLRRFVEAGASEQNMVIIDRKIFSHIEGDIVTSNEIMRINECLDSLLKVGLACSDPSPRKRMSMTDVAVKMHAI</sequence>
<reference evidence="2" key="1">
    <citation type="journal article" date="2022" name="Nat. Commun.">
        <title>Chromosome evolution and the genetic basis of agronomically important traits in greater yam.</title>
        <authorList>
            <person name="Bredeson J.V."/>
            <person name="Lyons J.B."/>
            <person name="Oniyinde I.O."/>
            <person name="Okereke N.R."/>
            <person name="Kolade O."/>
            <person name="Nnabue I."/>
            <person name="Nwadili C.O."/>
            <person name="Hribova E."/>
            <person name="Parker M."/>
            <person name="Nwogha J."/>
            <person name="Shu S."/>
            <person name="Carlson J."/>
            <person name="Kariba R."/>
            <person name="Muthemba S."/>
            <person name="Knop K."/>
            <person name="Barton G.J."/>
            <person name="Sherwood A.V."/>
            <person name="Lopez-Montes A."/>
            <person name="Asiedu R."/>
            <person name="Jamnadass R."/>
            <person name="Muchugi A."/>
            <person name="Goodstein D."/>
            <person name="Egesi C.N."/>
            <person name="Featherston J."/>
            <person name="Asfaw A."/>
            <person name="Simpson G.G."/>
            <person name="Dolezel J."/>
            <person name="Hendre P.S."/>
            <person name="Van Deynze A."/>
            <person name="Kumar P.L."/>
            <person name="Obidiegwu J.E."/>
            <person name="Bhattacharjee R."/>
            <person name="Rokhsar D.S."/>
        </authorList>
    </citation>
    <scope>NUCLEOTIDE SEQUENCE [LARGE SCALE GENOMIC DNA]</scope>
    <source>
        <strain evidence="2">cv. TDa95/00328</strain>
    </source>
</reference>
<accession>A0ACB7UAD1</accession>
<dbReference type="EC" id="2.7.11.1" evidence="1"/>
<gene>
    <name evidence="1" type="ORF">IHE45_17G005900</name>
</gene>
<dbReference type="EMBL" id="CM037027">
    <property type="protein sequence ID" value="KAH7657210.1"/>
    <property type="molecule type" value="Genomic_DNA"/>
</dbReference>
<feature type="non-terminal residue" evidence="1">
    <location>
        <position position="900"/>
    </location>
</feature>
<keyword evidence="1" id="KW-0723">Serine/threonine-protein kinase</keyword>
<protein>
    <submittedName>
        <fullName evidence="1">Non-specific serine/threonine protein kinase protein</fullName>
        <ecNumber evidence="1">2.7.11.1</ecNumber>
    </submittedName>
</protein>
<keyword evidence="2" id="KW-1185">Reference proteome</keyword>
<keyword evidence="1" id="KW-0808">Transferase</keyword>
<comment type="caution">
    <text evidence="1">The sequence shown here is derived from an EMBL/GenBank/DDBJ whole genome shotgun (WGS) entry which is preliminary data.</text>
</comment>
<dbReference type="Proteomes" id="UP000827976">
    <property type="component" value="Chromosome 17"/>
</dbReference>
<evidence type="ECO:0000313" key="1">
    <source>
        <dbReference type="EMBL" id="KAH7657210.1"/>
    </source>
</evidence>
<evidence type="ECO:0000313" key="2">
    <source>
        <dbReference type="Proteomes" id="UP000827976"/>
    </source>
</evidence>
<keyword evidence="1" id="KW-0418">Kinase</keyword>